<evidence type="ECO:0000313" key="3">
    <source>
        <dbReference type="Proteomes" id="UP001208689"/>
    </source>
</evidence>
<evidence type="ECO:0000256" key="1">
    <source>
        <dbReference type="SAM" id="Phobius"/>
    </source>
</evidence>
<dbReference type="Proteomes" id="UP001208689">
    <property type="component" value="Chromosome"/>
</dbReference>
<reference evidence="2" key="1">
    <citation type="submission" date="2022-09" db="EMBL/GenBank/DDBJ databases">
        <title>Actin cytoskeleton and complex cell architecture in an #Asgard archaeon.</title>
        <authorList>
            <person name="Ponce Toledo R.I."/>
            <person name="Schleper C."/>
            <person name="Rodrigues Oliveira T."/>
            <person name="Wollweber F."/>
            <person name="Xu J."/>
            <person name="Rittmann S."/>
            <person name="Klingl A."/>
            <person name="Pilhofer M."/>
        </authorList>
    </citation>
    <scope>NUCLEOTIDE SEQUENCE</scope>
    <source>
        <strain evidence="2">B-35</strain>
    </source>
</reference>
<protein>
    <submittedName>
        <fullName evidence="2">Uncharacterized protein</fullName>
    </submittedName>
</protein>
<name>A0ABY6HX89_9ARCH</name>
<gene>
    <name evidence="2" type="ORF">NEF87_003742</name>
</gene>
<feature type="transmembrane region" description="Helical" evidence="1">
    <location>
        <begin position="61"/>
        <end position="81"/>
    </location>
</feature>
<dbReference type="EMBL" id="CP104013">
    <property type="protein sequence ID" value="UYP47457.1"/>
    <property type="molecule type" value="Genomic_DNA"/>
</dbReference>
<sequence length="90" mass="10099">MEVRNIQNFSVRAYSGYPVSFHMKKEESVKLALFSLSLMSGFLSLFVLFGITGIVGVSLPVRIITMVFISITLISLNVYIFKTKKDNSSQ</sequence>
<proteinExistence type="predicted"/>
<keyword evidence="3" id="KW-1185">Reference proteome</keyword>
<evidence type="ECO:0000313" key="2">
    <source>
        <dbReference type="EMBL" id="UYP47457.1"/>
    </source>
</evidence>
<keyword evidence="1" id="KW-1133">Transmembrane helix</keyword>
<organism evidence="2 3">
    <name type="scientific">Candidatus Lokiarchaeum ossiferum</name>
    <dbReference type="NCBI Taxonomy" id="2951803"/>
    <lineage>
        <taxon>Archaea</taxon>
        <taxon>Promethearchaeati</taxon>
        <taxon>Promethearchaeota</taxon>
        <taxon>Promethearchaeia</taxon>
        <taxon>Promethearchaeales</taxon>
        <taxon>Promethearchaeaceae</taxon>
        <taxon>Candidatus Lokiarchaeum</taxon>
    </lineage>
</organism>
<accession>A0ABY6HX89</accession>
<keyword evidence="1" id="KW-0472">Membrane</keyword>
<feature type="transmembrane region" description="Helical" evidence="1">
    <location>
        <begin position="31"/>
        <end position="55"/>
    </location>
</feature>
<keyword evidence="1" id="KW-0812">Transmembrane</keyword>